<evidence type="ECO:0000313" key="1">
    <source>
        <dbReference type="EMBL" id="JAD76172.1"/>
    </source>
</evidence>
<accession>A0A0A9CXG8</accession>
<name>A0A0A9CXG8_ARUDO</name>
<reference evidence="1" key="1">
    <citation type="submission" date="2014-09" db="EMBL/GenBank/DDBJ databases">
        <authorList>
            <person name="Magalhaes I.L.F."/>
            <person name="Oliveira U."/>
            <person name="Santos F.R."/>
            <person name="Vidigal T.H.D.A."/>
            <person name="Brescovit A.D."/>
            <person name="Santos A.J."/>
        </authorList>
    </citation>
    <scope>NUCLEOTIDE SEQUENCE</scope>
    <source>
        <tissue evidence="1">Shoot tissue taken approximately 20 cm above the soil surface</tissue>
    </source>
</reference>
<sequence>MKMRRRMGTLAVISSRKVSSRKAGSCGGWWSAITRARGSSLSP</sequence>
<reference evidence="1" key="2">
    <citation type="journal article" date="2015" name="Data Brief">
        <title>Shoot transcriptome of the giant reed, Arundo donax.</title>
        <authorList>
            <person name="Barrero R.A."/>
            <person name="Guerrero F.D."/>
            <person name="Moolhuijzen P."/>
            <person name="Goolsby J.A."/>
            <person name="Tidwell J."/>
            <person name="Bellgard S.E."/>
            <person name="Bellgard M.I."/>
        </authorList>
    </citation>
    <scope>NUCLEOTIDE SEQUENCE</scope>
    <source>
        <tissue evidence="1">Shoot tissue taken approximately 20 cm above the soil surface</tissue>
    </source>
</reference>
<organism evidence="1">
    <name type="scientific">Arundo donax</name>
    <name type="common">Giant reed</name>
    <name type="synonym">Donax arundinaceus</name>
    <dbReference type="NCBI Taxonomy" id="35708"/>
    <lineage>
        <taxon>Eukaryota</taxon>
        <taxon>Viridiplantae</taxon>
        <taxon>Streptophyta</taxon>
        <taxon>Embryophyta</taxon>
        <taxon>Tracheophyta</taxon>
        <taxon>Spermatophyta</taxon>
        <taxon>Magnoliopsida</taxon>
        <taxon>Liliopsida</taxon>
        <taxon>Poales</taxon>
        <taxon>Poaceae</taxon>
        <taxon>PACMAD clade</taxon>
        <taxon>Arundinoideae</taxon>
        <taxon>Arundineae</taxon>
        <taxon>Arundo</taxon>
    </lineage>
</organism>
<proteinExistence type="predicted"/>
<dbReference type="EMBL" id="GBRH01221723">
    <property type="protein sequence ID" value="JAD76172.1"/>
    <property type="molecule type" value="Transcribed_RNA"/>
</dbReference>
<protein>
    <submittedName>
        <fullName evidence="1">Uncharacterized protein</fullName>
    </submittedName>
</protein>
<dbReference type="AlphaFoldDB" id="A0A0A9CXG8"/>